<accession>A0A0A9AF23</accession>
<organism evidence="1">
    <name type="scientific">Arundo donax</name>
    <name type="common">Giant reed</name>
    <name type="synonym">Donax arundinaceus</name>
    <dbReference type="NCBI Taxonomy" id="35708"/>
    <lineage>
        <taxon>Eukaryota</taxon>
        <taxon>Viridiplantae</taxon>
        <taxon>Streptophyta</taxon>
        <taxon>Embryophyta</taxon>
        <taxon>Tracheophyta</taxon>
        <taxon>Spermatophyta</taxon>
        <taxon>Magnoliopsida</taxon>
        <taxon>Liliopsida</taxon>
        <taxon>Poales</taxon>
        <taxon>Poaceae</taxon>
        <taxon>PACMAD clade</taxon>
        <taxon>Arundinoideae</taxon>
        <taxon>Arundineae</taxon>
        <taxon>Arundo</taxon>
    </lineage>
</organism>
<sequence length="11" mass="1316">MYWGCVLIIMS</sequence>
<proteinExistence type="predicted"/>
<dbReference type="EMBL" id="GBRH01252223">
    <property type="protein sequence ID" value="JAD45672.1"/>
    <property type="molecule type" value="Transcribed_RNA"/>
</dbReference>
<reference evidence="1" key="1">
    <citation type="submission" date="2014-09" db="EMBL/GenBank/DDBJ databases">
        <authorList>
            <person name="Magalhaes I.L.F."/>
            <person name="Oliveira U."/>
            <person name="Santos F.R."/>
            <person name="Vidigal T.H.D.A."/>
            <person name="Brescovit A.D."/>
            <person name="Santos A.J."/>
        </authorList>
    </citation>
    <scope>NUCLEOTIDE SEQUENCE</scope>
    <source>
        <tissue evidence="1">Shoot tissue taken approximately 20 cm above the soil surface</tissue>
    </source>
</reference>
<name>A0A0A9AF23_ARUDO</name>
<protein>
    <submittedName>
        <fullName evidence="1">Uncharacterized protein</fullName>
    </submittedName>
</protein>
<reference evidence="1" key="2">
    <citation type="journal article" date="2015" name="Data Brief">
        <title>Shoot transcriptome of the giant reed, Arundo donax.</title>
        <authorList>
            <person name="Barrero R.A."/>
            <person name="Guerrero F.D."/>
            <person name="Moolhuijzen P."/>
            <person name="Goolsby J.A."/>
            <person name="Tidwell J."/>
            <person name="Bellgard S.E."/>
            <person name="Bellgard M.I."/>
        </authorList>
    </citation>
    <scope>NUCLEOTIDE SEQUENCE</scope>
    <source>
        <tissue evidence="1">Shoot tissue taken approximately 20 cm above the soil surface</tissue>
    </source>
</reference>
<evidence type="ECO:0000313" key="1">
    <source>
        <dbReference type="EMBL" id="JAD45672.1"/>
    </source>
</evidence>